<gene>
    <name evidence="1" type="ORF">QVD17_42010</name>
</gene>
<evidence type="ECO:0000313" key="1">
    <source>
        <dbReference type="EMBL" id="KAK1406574.1"/>
    </source>
</evidence>
<keyword evidence="2" id="KW-1185">Reference proteome</keyword>
<organism evidence="1 2">
    <name type="scientific">Tagetes erecta</name>
    <name type="common">African marigold</name>
    <dbReference type="NCBI Taxonomy" id="13708"/>
    <lineage>
        <taxon>Eukaryota</taxon>
        <taxon>Viridiplantae</taxon>
        <taxon>Streptophyta</taxon>
        <taxon>Embryophyta</taxon>
        <taxon>Tracheophyta</taxon>
        <taxon>Spermatophyta</taxon>
        <taxon>Magnoliopsida</taxon>
        <taxon>eudicotyledons</taxon>
        <taxon>Gunneridae</taxon>
        <taxon>Pentapetalae</taxon>
        <taxon>asterids</taxon>
        <taxon>campanulids</taxon>
        <taxon>Asterales</taxon>
        <taxon>Asteraceae</taxon>
        <taxon>Asteroideae</taxon>
        <taxon>Heliantheae alliance</taxon>
        <taxon>Tageteae</taxon>
        <taxon>Tagetes</taxon>
    </lineage>
</organism>
<evidence type="ECO:0000313" key="2">
    <source>
        <dbReference type="Proteomes" id="UP001229421"/>
    </source>
</evidence>
<dbReference type="Proteomes" id="UP001229421">
    <property type="component" value="Unassembled WGS sequence"/>
</dbReference>
<sequence>MNLNLNVEDFLEDIRMEDLPPKDDFIDALAGHEYLMFPEDEVAQEKCNKLKKMAVGGHIAIDWTFLDEIAETDRVREIIGVDTPWARLFEAAANPSFRELTVEFLSSFVYERRPLDFVENPNQPFNDISFRLAGVQRTMSLREFALRSDLYTFEELDTPLYTKGSESCLRNLSSASGGLLP</sequence>
<protein>
    <submittedName>
        <fullName evidence="1">Uncharacterized protein</fullName>
    </submittedName>
</protein>
<name>A0AAD8JNC3_TARER</name>
<reference evidence="1" key="1">
    <citation type="journal article" date="2023" name="bioRxiv">
        <title>Improved chromosome-level genome assembly for marigold (Tagetes erecta).</title>
        <authorList>
            <person name="Jiang F."/>
            <person name="Yuan L."/>
            <person name="Wang S."/>
            <person name="Wang H."/>
            <person name="Xu D."/>
            <person name="Wang A."/>
            <person name="Fan W."/>
        </authorList>
    </citation>
    <scope>NUCLEOTIDE SEQUENCE</scope>
    <source>
        <strain evidence="1">WSJ</strain>
        <tissue evidence="1">Leaf</tissue>
    </source>
</reference>
<proteinExistence type="predicted"/>
<accession>A0AAD8JNC3</accession>
<dbReference type="EMBL" id="JAUHHV010000012">
    <property type="protein sequence ID" value="KAK1406574.1"/>
    <property type="molecule type" value="Genomic_DNA"/>
</dbReference>
<dbReference type="AlphaFoldDB" id="A0AAD8JNC3"/>
<comment type="caution">
    <text evidence="1">The sequence shown here is derived from an EMBL/GenBank/DDBJ whole genome shotgun (WGS) entry which is preliminary data.</text>
</comment>